<gene>
    <name evidence="2" type="ORF">Pmar_PMAR010990</name>
</gene>
<dbReference type="AlphaFoldDB" id="C5LX20"/>
<proteinExistence type="predicted"/>
<sequence>MKRGRGKSQASKRVKEALQEVVEQAAPEDYSTVILSCTTKEELLRLIAQLQPNPNNESAGPPPSVSSKDPILALEKDAPLTCSQCLRTFKRARDPGPCATC</sequence>
<dbReference type="Proteomes" id="UP000007800">
    <property type="component" value="Unassembled WGS sequence"/>
</dbReference>
<evidence type="ECO:0000256" key="1">
    <source>
        <dbReference type="SAM" id="MobiDB-lite"/>
    </source>
</evidence>
<evidence type="ECO:0000313" key="2">
    <source>
        <dbReference type="EMBL" id="EEQ98722.1"/>
    </source>
</evidence>
<dbReference type="GeneID" id="9062650"/>
<feature type="non-terminal residue" evidence="2">
    <location>
        <position position="101"/>
    </location>
</feature>
<dbReference type="InParanoid" id="C5LX20"/>
<feature type="region of interest" description="Disordered" evidence="1">
    <location>
        <begin position="51"/>
        <end position="70"/>
    </location>
</feature>
<protein>
    <submittedName>
        <fullName evidence="2">Uncharacterized protein</fullName>
    </submittedName>
</protein>
<name>C5LX20_PERM5</name>
<reference evidence="2 3" key="1">
    <citation type="submission" date="2008-07" db="EMBL/GenBank/DDBJ databases">
        <authorList>
            <person name="El-Sayed N."/>
            <person name="Caler E."/>
            <person name="Inman J."/>
            <person name="Amedeo P."/>
            <person name="Hass B."/>
            <person name="Wortman J."/>
        </authorList>
    </citation>
    <scope>NUCLEOTIDE SEQUENCE [LARGE SCALE GENOMIC DNA]</scope>
    <source>
        <strain evidence="3">ATCC 50983 / TXsc</strain>
    </source>
</reference>
<accession>C5LX20</accession>
<organism evidence="3">
    <name type="scientific">Perkinsus marinus (strain ATCC 50983 / TXsc)</name>
    <dbReference type="NCBI Taxonomy" id="423536"/>
    <lineage>
        <taxon>Eukaryota</taxon>
        <taxon>Sar</taxon>
        <taxon>Alveolata</taxon>
        <taxon>Perkinsozoa</taxon>
        <taxon>Perkinsea</taxon>
        <taxon>Perkinsida</taxon>
        <taxon>Perkinsidae</taxon>
        <taxon>Perkinsus</taxon>
    </lineage>
</organism>
<dbReference type="RefSeq" id="XP_002766005.1">
    <property type="nucleotide sequence ID" value="XM_002765959.1"/>
</dbReference>
<dbReference type="EMBL" id="GG686316">
    <property type="protein sequence ID" value="EEQ98722.1"/>
    <property type="molecule type" value="Genomic_DNA"/>
</dbReference>
<evidence type="ECO:0000313" key="3">
    <source>
        <dbReference type="Proteomes" id="UP000007800"/>
    </source>
</evidence>
<keyword evidence="3" id="KW-1185">Reference proteome</keyword>